<accession>A0A9Q0ATA5</accession>
<comment type="caution">
    <text evidence="1">The sequence shown here is derived from an EMBL/GenBank/DDBJ whole genome shotgun (WGS) entry which is preliminary data.</text>
</comment>
<dbReference type="EMBL" id="JAFIMR010000003">
    <property type="protein sequence ID" value="KAI1879799.1"/>
    <property type="molecule type" value="Genomic_DNA"/>
</dbReference>
<dbReference type="Proteomes" id="UP000829685">
    <property type="component" value="Unassembled WGS sequence"/>
</dbReference>
<reference evidence="1" key="1">
    <citation type="submission" date="2021-03" db="EMBL/GenBank/DDBJ databases">
        <title>Revisited historic fungal species revealed as producer of novel bioactive compounds through whole genome sequencing and comparative genomics.</title>
        <authorList>
            <person name="Vignolle G.A."/>
            <person name="Hochenegger N."/>
            <person name="Mach R.L."/>
            <person name="Mach-Aigner A.R."/>
            <person name="Javad Rahimi M."/>
            <person name="Salim K.A."/>
            <person name="Chan C.M."/>
            <person name="Lim L.B.L."/>
            <person name="Cai F."/>
            <person name="Druzhinina I.S."/>
            <person name="U'Ren J.M."/>
            <person name="Derntl C."/>
        </authorList>
    </citation>
    <scope>NUCLEOTIDE SEQUENCE</scope>
    <source>
        <strain evidence="1">TUCIM 5799</strain>
    </source>
</reference>
<organism evidence="1 2">
    <name type="scientific">Neoarthrinium moseri</name>
    <dbReference type="NCBI Taxonomy" id="1658444"/>
    <lineage>
        <taxon>Eukaryota</taxon>
        <taxon>Fungi</taxon>
        <taxon>Dikarya</taxon>
        <taxon>Ascomycota</taxon>
        <taxon>Pezizomycotina</taxon>
        <taxon>Sordariomycetes</taxon>
        <taxon>Xylariomycetidae</taxon>
        <taxon>Amphisphaeriales</taxon>
        <taxon>Apiosporaceae</taxon>
        <taxon>Neoarthrinium</taxon>
    </lineage>
</organism>
<gene>
    <name evidence="1" type="ORF">JX265_001420</name>
</gene>
<evidence type="ECO:0000313" key="1">
    <source>
        <dbReference type="EMBL" id="KAI1879799.1"/>
    </source>
</evidence>
<sequence length="128" mass="14318">MIDPGELRGDLNRRVDEHRRSGDCVCGRYYYATAACGNGFCEIKRFCHGQRACTKPMVRRWILDSRVSGHCSFHGTAHEISGPEEADIAPFKPKDTNPTGGLLPANTVATYRHEPRVSIMLPFKNGRL</sequence>
<keyword evidence="2" id="KW-1185">Reference proteome</keyword>
<evidence type="ECO:0000313" key="2">
    <source>
        <dbReference type="Proteomes" id="UP000829685"/>
    </source>
</evidence>
<protein>
    <submittedName>
        <fullName evidence="1">Uncharacterized protein</fullName>
    </submittedName>
</protein>
<name>A0A9Q0ATA5_9PEZI</name>
<dbReference type="AlphaFoldDB" id="A0A9Q0ATA5"/>
<proteinExistence type="predicted"/>